<organism evidence="1">
    <name type="scientific">Rheinheimera sp. BAL341</name>
    <dbReference type="NCBI Taxonomy" id="1708203"/>
    <lineage>
        <taxon>Bacteria</taxon>
        <taxon>Pseudomonadati</taxon>
        <taxon>Pseudomonadota</taxon>
        <taxon>Gammaproteobacteria</taxon>
        <taxon>Chromatiales</taxon>
        <taxon>Chromatiaceae</taxon>
        <taxon>Rheinheimera</taxon>
    </lineage>
</organism>
<dbReference type="AlphaFoldDB" id="A0A486XFS3"/>
<accession>A0A486XFS3</accession>
<protein>
    <submittedName>
        <fullName evidence="1">Uncharacterized protein</fullName>
    </submittedName>
</protein>
<proteinExistence type="predicted"/>
<gene>
    <name evidence="1" type="ORF">BAL341_131</name>
</gene>
<evidence type="ECO:0000313" key="1">
    <source>
        <dbReference type="EMBL" id="VHO00363.1"/>
    </source>
</evidence>
<name>A0A486XFS3_9GAMM</name>
<reference evidence="1" key="1">
    <citation type="submission" date="2019-04" db="EMBL/GenBank/DDBJ databases">
        <authorList>
            <person name="Brambilla D."/>
        </authorList>
    </citation>
    <scope>NUCLEOTIDE SEQUENCE</scope>
    <source>
        <strain evidence="1">BAL1</strain>
    </source>
</reference>
<dbReference type="EMBL" id="CAAJGR010000040">
    <property type="protein sequence ID" value="VHO00363.1"/>
    <property type="molecule type" value="Genomic_DNA"/>
</dbReference>
<sequence>MDSDDGILVTRLQGEAAWQNLDFDHDGVMTKWLKDNLSKAA</sequence>